<feature type="domain" description="Peptidase S9 prolyl oligopeptidase catalytic" evidence="5">
    <location>
        <begin position="518"/>
        <end position="719"/>
    </location>
</feature>
<dbReference type="SUPFAM" id="SSF53474">
    <property type="entry name" value="alpha/beta-Hydrolases"/>
    <property type="match status" value="1"/>
</dbReference>
<dbReference type="GO" id="GO:0006508">
    <property type="term" value="P:proteolysis"/>
    <property type="evidence" value="ECO:0007669"/>
    <property type="project" value="UniProtKB-KW"/>
</dbReference>
<dbReference type="PRINTS" id="PR00862">
    <property type="entry name" value="PROLIGOPTASE"/>
</dbReference>
<dbReference type="PANTHER" id="PTHR42881">
    <property type="entry name" value="PROLYL ENDOPEPTIDASE"/>
    <property type="match status" value="1"/>
</dbReference>
<dbReference type="GO" id="GO:0070012">
    <property type="term" value="F:oligopeptidase activity"/>
    <property type="evidence" value="ECO:0007669"/>
    <property type="project" value="TreeGrafter"/>
</dbReference>
<dbReference type="Gene3D" id="2.130.10.120">
    <property type="entry name" value="Prolyl oligopeptidase, N-terminal domain"/>
    <property type="match status" value="1"/>
</dbReference>
<keyword evidence="1" id="KW-0645">Protease</keyword>
<dbReference type="InterPro" id="IPR051167">
    <property type="entry name" value="Prolyl_oligopep/macrocyclase"/>
</dbReference>
<sequence length="727" mass="78960">MTSEPTVETPLDPTAKDPFEWLEEVEGAEALAWVRARNEEAHASVGADPEFAKIEARILEVLDSDDRIPEVSRLGEHYYNFWRDADHERGIWRRTTPESYRTDDPVWETLLDLDALAAEEGENWVWHGASVLRPEPGEPWRKVLLDLSPGGSDADVTREFDLVEKAFVAPEDGGFTRAVEQGGAKGGLSWCGPDAVYVFTDFGPGSLTPSGYPRIVKLWRRGTPFDEAAVVYEGTDDDMYIAARHLHTPGFERDLVSRSIAFYRSETYVVTEPGTPEQTLTKLDIPDSAEAGFHREWLVIDLREEWTPEETTYAAGSLLAIEADSFLAGQRDLTVLFEPTASTSLAGATWTRNHLVLNVFDDVKNKLHILTPPASGRAGSGEAGGRDGWTRSEFPATDPVAAVGTRAVDAVESDEVWVVTSGYLTPTTYATTTLGDPATAAAAPEVLKSAPAWFEADGLVADQRFAVSLDGTRVPYFIVGSEAALAGSGGPAPTLLYGYGGFEIPMTPGYSAGVGRAWLEEGGVYVVANIRGGGEYGPAWHQAALKEHRHTAYEDFAAVARHLAETGVTDAEHLGAQGGSNGGLLTGNMLTSYPELFGALVIQVPLLDMLRYSHLLAGASWMAEYGDPDVPEEWEFIRTFSPYHLLEEAKTYPPVLLTTSTKDDRVHPGHARKMAALLAATGKDVTYYENIEGGHGGAANNAQAAHLSAFAWTFLRQRLMGAATPND</sequence>
<dbReference type="InterPro" id="IPR029058">
    <property type="entry name" value="AB_hydrolase_fold"/>
</dbReference>
<evidence type="ECO:0000259" key="6">
    <source>
        <dbReference type="Pfam" id="PF02897"/>
    </source>
</evidence>
<evidence type="ECO:0000313" key="7">
    <source>
        <dbReference type="EMBL" id="TQL69516.1"/>
    </source>
</evidence>
<dbReference type="Proteomes" id="UP000320209">
    <property type="component" value="Unassembled WGS sequence"/>
</dbReference>
<dbReference type="InterPro" id="IPR001375">
    <property type="entry name" value="Peptidase_S9_cat"/>
</dbReference>
<dbReference type="SUPFAM" id="SSF50993">
    <property type="entry name" value="Peptidase/esterase 'gauge' domain"/>
    <property type="match status" value="1"/>
</dbReference>
<evidence type="ECO:0000256" key="2">
    <source>
        <dbReference type="ARBA" id="ARBA00022801"/>
    </source>
</evidence>
<evidence type="ECO:0000256" key="3">
    <source>
        <dbReference type="ARBA" id="ARBA00022825"/>
    </source>
</evidence>
<accession>A0A543AAN1</accession>
<dbReference type="InterPro" id="IPR023302">
    <property type="entry name" value="Pept_S9A_N"/>
</dbReference>
<proteinExistence type="predicted"/>
<feature type="domain" description="Peptidase S9A N-terminal" evidence="6">
    <location>
        <begin position="6"/>
        <end position="428"/>
    </location>
</feature>
<dbReference type="AlphaFoldDB" id="A0A543AAN1"/>
<dbReference type="Pfam" id="PF02897">
    <property type="entry name" value="Peptidase_S9_N"/>
    <property type="match status" value="1"/>
</dbReference>
<dbReference type="EMBL" id="VFOV01000001">
    <property type="protein sequence ID" value="TQL69516.1"/>
    <property type="molecule type" value="Genomic_DNA"/>
</dbReference>
<dbReference type="InterPro" id="IPR002470">
    <property type="entry name" value="Peptidase_S9A"/>
</dbReference>
<comment type="caution">
    <text evidence="7">The sequence shown here is derived from an EMBL/GenBank/DDBJ whole genome shotgun (WGS) entry which is preliminary data.</text>
</comment>
<evidence type="ECO:0000256" key="4">
    <source>
        <dbReference type="SAM" id="MobiDB-lite"/>
    </source>
</evidence>
<keyword evidence="2" id="KW-0378">Hydrolase</keyword>
<evidence type="ECO:0000313" key="8">
    <source>
        <dbReference type="Proteomes" id="UP000320209"/>
    </source>
</evidence>
<gene>
    <name evidence="7" type="ORF">FB381_3426</name>
</gene>
<reference evidence="7 8" key="1">
    <citation type="submission" date="2019-06" db="EMBL/GenBank/DDBJ databases">
        <title>Sequencing the genomes of 1000 actinobacteria strains.</title>
        <authorList>
            <person name="Klenk H.-P."/>
        </authorList>
    </citation>
    <scope>NUCLEOTIDE SEQUENCE [LARGE SCALE GENOMIC DNA]</scope>
    <source>
        <strain evidence="7 8">DSM 25218</strain>
    </source>
</reference>
<dbReference type="GO" id="GO:0005829">
    <property type="term" value="C:cytosol"/>
    <property type="evidence" value="ECO:0007669"/>
    <property type="project" value="TreeGrafter"/>
</dbReference>
<dbReference type="Gene3D" id="3.40.50.1820">
    <property type="entry name" value="alpha/beta hydrolase"/>
    <property type="match status" value="1"/>
</dbReference>
<name>A0A543AAN1_9ACTN</name>
<evidence type="ECO:0000259" key="5">
    <source>
        <dbReference type="Pfam" id="PF00326"/>
    </source>
</evidence>
<keyword evidence="8" id="KW-1185">Reference proteome</keyword>
<dbReference type="OrthoDB" id="9801421at2"/>
<keyword evidence="3" id="KW-0720">Serine protease</keyword>
<dbReference type="Pfam" id="PF00326">
    <property type="entry name" value="Peptidase_S9"/>
    <property type="match status" value="1"/>
</dbReference>
<protein>
    <submittedName>
        <fullName evidence="7">Prolyl oligopeptidase</fullName>
    </submittedName>
</protein>
<organism evidence="7 8">
    <name type="scientific">Nocardioides albertanoniae</name>
    <dbReference type="NCBI Taxonomy" id="1175486"/>
    <lineage>
        <taxon>Bacteria</taxon>
        <taxon>Bacillati</taxon>
        <taxon>Actinomycetota</taxon>
        <taxon>Actinomycetes</taxon>
        <taxon>Propionibacteriales</taxon>
        <taxon>Nocardioidaceae</taxon>
        <taxon>Nocardioides</taxon>
    </lineage>
</organism>
<dbReference type="PANTHER" id="PTHR42881:SF13">
    <property type="entry name" value="PROLYL ENDOPEPTIDASE"/>
    <property type="match status" value="1"/>
</dbReference>
<dbReference type="GO" id="GO:0004252">
    <property type="term" value="F:serine-type endopeptidase activity"/>
    <property type="evidence" value="ECO:0007669"/>
    <property type="project" value="InterPro"/>
</dbReference>
<dbReference type="RefSeq" id="WP_141781383.1">
    <property type="nucleotide sequence ID" value="NZ_VFOV01000001.1"/>
</dbReference>
<feature type="region of interest" description="Disordered" evidence="4">
    <location>
        <begin position="374"/>
        <end position="394"/>
    </location>
</feature>
<evidence type="ECO:0000256" key="1">
    <source>
        <dbReference type="ARBA" id="ARBA00022670"/>
    </source>
</evidence>